<evidence type="ECO:0000256" key="6">
    <source>
        <dbReference type="ARBA" id="ARBA00048542"/>
    </source>
</evidence>
<organism evidence="8 9">
    <name type="scientific">Podila minutissima</name>
    <dbReference type="NCBI Taxonomy" id="64525"/>
    <lineage>
        <taxon>Eukaryota</taxon>
        <taxon>Fungi</taxon>
        <taxon>Fungi incertae sedis</taxon>
        <taxon>Mucoromycota</taxon>
        <taxon>Mortierellomycotina</taxon>
        <taxon>Mortierellomycetes</taxon>
        <taxon>Mortierellales</taxon>
        <taxon>Mortierellaceae</taxon>
        <taxon>Podila</taxon>
    </lineage>
</organism>
<dbReference type="PANTHER" id="PTHR43741">
    <property type="entry name" value="FMN-DEPENDENT NADH-AZOREDUCTASE 1"/>
    <property type="match status" value="1"/>
</dbReference>
<keyword evidence="2" id="KW-0288">FMN</keyword>
<sequence>PEEQTGCMTRVLYIEGSPNKGYSASIEVCNAFLDVYRLEHPDHVIQKLDIWDLVMPEFNEDALAAKYAGLKGAALTPAQAAAWQGIEELAAPFHEADKFLFGVPLWNFSIPYKLKHLIDVISQKDVLFTFDSSGFAGMLHGKKAAVVYARGLNYMSPGSFTPASEFDLQRPYMETWLKFVGVKDVVGIVVERTLLGPDGKADRSSAIEEARAIARAF</sequence>
<dbReference type="GO" id="GO:0010181">
    <property type="term" value="F:FMN binding"/>
    <property type="evidence" value="ECO:0007669"/>
    <property type="project" value="InterPro"/>
</dbReference>
<evidence type="ECO:0000256" key="4">
    <source>
        <dbReference type="ARBA" id="ARBA00023027"/>
    </source>
</evidence>
<dbReference type="AlphaFoldDB" id="A0A9P5SBH2"/>
<dbReference type="InterPro" id="IPR023048">
    <property type="entry name" value="NADH:quinone_OxRdtase_FMN_depd"/>
</dbReference>
<accession>A0A9P5SBH2</accession>
<keyword evidence="4" id="KW-0520">NAD</keyword>
<dbReference type="InterPro" id="IPR003680">
    <property type="entry name" value="Flavodoxin_fold"/>
</dbReference>
<dbReference type="EC" id="1.7.1.17" evidence="5"/>
<dbReference type="Proteomes" id="UP000696485">
    <property type="component" value="Unassembled WGS sequence"/>
</dbReference>
<keyword evidence="1" id="KW-0285">Flavoprotein</keyword>
<evidence type="ECO:0000256" key="3">
    <source>
        <dbReference type="ARBA" id="ARBA00023002"/>
    </source>
</evidence>
<evidence type="ECO:0000256" key="5">
    <source>
        <dbReference type="ARBA" id="ARBA00024061"/>
    </source>
</evidence>
<keyword evidence="3" id="KW-0560">Oxidoreductase</keyword>
<dbReference type="Pfam" id="PF02525">
    <property type="entry name" value="Flavodoxin_2"/>
    <property type="match status" value="1"/>
</dbReference>
<name>A0A9P5SBH2_9FUNG</name>
<feature type="non-terminal residue" evidence="8">
    <location>
        <position position="1"/>
    </location>
</feature>
<evidence type="ECO:0000313" key="8">
    <source>
        <dbReference type="EMBL" id="KAF9322141.1"/>
    </source>
</evidence>
<comment type="caution">
    <text evidence="8">The sequence shown here is derived from an EMBL/GenBank/DDBJ whole genome shotgun (WGS) entry which is preliminary data.</text>
</comment>
<keyword evidence="9" id="KW-1185">Reference proteome</keyword>
<evidence type="ECO:0000256" key="1">
    <source>
        <dbReference type="ARBA" id="ARBA00022630"/>
    </source>
</evidence>
<proteinExistence type="inferred from homology"/>
<protein>
    <recommendedName>
        <fullName evidence="5">FMN-dependent NADH-azoreductase</fullName>
        <ecNumber evidence="5">1.7.1.17</ecNumber>
    </recommendedName>
</protein>
<dbReference type="InterPro" id="IPR029039">
    <property type="entry name" value="Flavoprotein-like_sf"/>
</dbReference>
<gene>
    <name evidence="8" type="primary">AZOR9</name>
    <name evidence="8" type="ORF">BG006_002469</name>
</gene>
<dbReference type="SUPFAM" id="SSF52218">
    <property type="entry name" value="Flavoproteins"/>
    <property type="match status" value="1"/>
</dbReference>
<dbReference type="EMBL" id="JAAAUY010001581">
    <property type="protein sequence ID" value="KAF9322141.1"/>
    <property type="molecule type" value="Genomic_DNA"/>
</dbReference>
<dbReference type="Gene3D" id="3.40.50.360">
    <property type="match status" value="1"/>
</dbReference>
<dbReference type="PANTHER" id="PTHR43741:SF4">
    <property type="entry name" value="FMN-DEPENDENT NADH:QUINONE OXIDOREDUCTASE"/>
    <property type="match status" value="1"/>
</dbReference>
<evidence type="ECO:0000256" key="2">
    <source>
        <dbReference type="ARBA" id="ARBA00022643"/>
    </source>
</evidence>
<evidence type="ECO:0000259" key="7">
    <source>
        <dbReference type="Pfam" id="PF02525"/>
    </source>
</evidence>
<feature type="domain" description="Flavodoxin-like fold" evidence="7">
    <location>
        <begin position="10"/>
        <end position="212"/>
    </location>
</feature>
<comment type="catalytic activity">
    <reaction evidence="6">
        <text>N,N-dimethyl-1,4-phenylenediamine + anthranilate + 2 NAD(+) = 2-(4-dimethylaminophenyl)diazenylbenzoate + 2 NADH + 2 H(+)</text>
        <dbReference type="Rhea" id="RHEA:55872"/>
        <dbReference type="ChEBI" id="CHEBI:15378"/>
        <dbReference type="ChEBI" id="CHEBI:15783"/>
        <dbReference type="ChEBI" id="CHEBI:16567"/>
        <dbReference type="ChEBI" id="CHEBI:57540"/>
        <dbReference type="ChEBI" id="CHEBI:57945"/>
        <dbReference type="ChEBI" id="CHEBI:71579"/>
        <dbReference type="EC" id="1.7.1.17"/>
    </reaction>
    <physiologicalReaction direction="right-to-left" evidence="6">
        <dbReference type="Rhea" id="RHEA:55874"/>
    </physiologicalReaction>
</comment>
<reference evidence="8" key="1">
    <citation type="journal article" date="2020" name="Fungal Divers.">
        <title>Resolving the Mortierellaceae phylogeny through synthesis of multi-gene phylogenetics and phylogenomics.</title>
        <authorList>
            <person name="Vandepol N."/>
            <person name="Liber J."/>
            <person name="Desiro A."/>
            <person name="Na H."/>
            <person name="Kennedy M."/>
            <person name="Barry K."/>
            <person name="Grigoriev I.V."/>
            <person name="Miller A.N."/>
            <person name="O'Donnell K."/>
            <person name="Stajich J.E."/>
            <person name="Bonito G."/>
        </authorList>
    </citation>
    <scope>NUCLEOTIDE SEQUENCE</scope>
    <source>
        <strain evidence="8">NVP1</strain>
    </source>
</reference>
<dbReference type="HAMAP" id="MF_01216">
    <property type="entry name" value="Azoreductase_type1"/>
    <property type="match status" value="1"/>
</dbReference>
<dbReference type="InterPro" id="IPR050104">
    <property type="entry name" value="FMN-dep_NADH:Q_OxRdtase_AzoR1"/>
</dbReference>
<evidence type="ECO:0000313" key="9">
    <source>
        <dbReference type="Proteomes" id="UP000696485"/>
    </source>
</evidence>
<dbReference type="GO" id="GO:0016655">
    <property type="term" value="F:oxidoreductase activity, acting on NAD(P)H, quinone or similar compound as acceptor"/>
    <property type="evidence" value="ECO:0007669"/>
    <property type="project" value="InterPro"/>
</dbReference>